<feature type="domain" description="Major facilitator superfamily (MFS) profile" evidence="6">
    <location>
        <begin position="1"/>
        <end position="368"/>
    </location>
</feature>
<dbReference type="InterPro" id="IPR036259">
    <property type="entry name" value="MFS_trans_sf"/>
</dbReference>
<dbReference type="InterPro" id="IPR020846">
    <property type="entry name" value="MFS_dom"/>
</dbReference>
<feature type="transmembrane region" description="Helical" evidence="5">
    <location>
        <begin position="43"/>
        <end position="63"/>
    </location>
</feature>
<dbReference type="SUPFAM" id="SSF103473">
    <property type="entry name" value="MFS general substrate transporter"/>
    <property type="match status" value="1"/>
</dbReference>
<dbReference type="InterPro" id="IPR050327">
    <property type="entry name" value="Proton-linked_MCT"/>
</dbReference>
<evidence type="ECO:0000259" key="6">
    <source>
        <dbReference type="PROSITE" id="PS50850"/>
    </source>
</evidence>
<feature type="transmembrane region" description="Helical" evidence="5">
    <location>
        <begin position="186"/>
        <end position="206"/>
    </location>
</feature>
<protein>
    <submittedName>
        <fullName evidence="7">Transporter, major facilitator family</fullName>
    </submittedName>
</protein>
<dbReference type="Gene3D" id="1.20.1250.20">
    <property type="entry name" value="MFS general substrate transporter like domains"/>
    <property type="match status" value="1"/>
</dbReference>
<evidence type="ECO:0000256" key="5">
    <source>
        <dbReference type="SAM" id="Phobius"/>
    </source>
</evidence>
<keyword evidence="8" id="KW-1185">Reference proteome</keyword>
<organism evidence="7 8">
    <name type="scientific">Lancefieldella rimae</name>
    <dbReference type="NCBI Taxonomy" id="1383"/>
    <lineage>
        <taxon>Bacteria</taxon>
        <taxon>Bacillati</taxon>
        <taxon>Actinomycetota</taxon>
        <taxon>Coriobacteriia</taxon>
        <taxon>Coriobacteriales</taxon>
        <taxon>Atopobiaceae</taxon>
        <taxon>Lancefieldella</taxon>
    </lineage>
</organism>
<keyword evidence="4 5" id="KW-0472">Membrane</keyword>
<keyword evidence="2 5" id="KW-0812">Transmembrane</keyword>
<dbReference type="EMBL" id="JQCP01000001">
    <property type="protein sequence ID" value="KRO03032.1"/>
    <property type="molecule type" value="Genomic_DNA"/>
</dbReference>
<evidence type="ECO:0000256" key="1">
    <source>
        <dbReference type="ARBA" id="ARBA00004651"/>
    </source>
</evidence>
<comment type="subcellular location">
    <subcellularLocation>
        <location evidence="1">Cell membrane</location>
        <topology evidence="1">Multi-pass membrane protein</topology>
    </subcellularLocation>
</comment>
<dbReference type="Proteomes" id="UP000051927">
    <property type="component" value="Unassembled WGS sequence"/>
</dbReference>
<gene>
    <name evidence="7" type="ORF">IV60_GL000208</name>
</gene>
<reference evidence="7 8" key="1">
    <citation type="journal article" date="2015" name="Genome Announc.">
        <title>Expanding the biotechnology potential of lactobacilli through comparative genomics of 213 strains and associated genera.</title>
        <authorList>
            <person name="Sun Z."/>
            <person name="Harris H.M."/>
            <person name="McCann A."/>
            <person name="Guo C."/>
            <person name="Argimon S."/>
            <person name="Zhang W."/>
            <person name="Yang X."/>
            <person name="Jeffery I.B."/>
            <person name="Cooney J.C."/>
            <person name="Kagawa T.F."/>
            <person name="Liu W."/>
            <person name="Song Y."/>
            <person name="Salvetti E."/>
            <person name="Wrobel A."/>
            <person name="Rasinkangas P."/>
            <person name="Parkhill J."/>
            <person name="Rea M.C."/>
            <person name="O'Sullivan O."/>
            <person name="Ritari J."/>
            <person name="Douillard F.P."/>
            <person name="Paul Ross R."/>
            <person name="Yang R."/>
            <person name="Briner A.E."/>
            <person name="Felis G.E."/>
            <person name="de Vos W.M."/>
            <person name="Barrangou R."/>
            <person name="Klaenhammer T.R."/>
            <person name="Caufield P.W."/>
            <person name="Cui Y."/>
            <person name="Zhang H."/>
            <person name="O'Toole P.W."/>
        </authorList>
    </citation>
    <scope>NUCLEOTIDE SEQUENCE [LARGE SCALE GENOMIC DNA]</scope>
    <source>
        <strain evidence="7 8">DSM 7090</strain>
    </source>
</reference>
<dbReference type="PANTHER" id="PTHR11360:SF284">
    <property type="entry name" value="EG:103B4.3 PROTEIN-RELATED"/>
    <property type="match status" value="1"/>
</dbReference>
<feature type="transmembrane region" description="Helical" evidence="5">
    <location>
        <begin position="252"/>
        <end position="270"/>
    </location>
</feature>
<proteinExistence type="predicted"/>
<keyword evidence="3 5" id="KW-1133">Transmembrane helix</keyword>
<feature type="transmembrane region" description="Helical" evidence="5">
    <location>
        <begin position="20"/>
        <end position="37"/>
    </location>
</feature>
<dbReference type="InterPro" id="IPR011701">
    <property type="entry name" value="MFS"/>
</dbReference>
<evidence type="ECO:0000256" key="2">
    <source>
        <dbReference type="ARBA" id="ARBA00022692"/>
    </source>
</evidence>
<sequence length="374" mass="39554">MMVALPITGRLLKKYSMRTILTIDTLLCGLAYGAMGLVQAVWQLYICGIVIGIGLPGLIFLAVPTLIGNWFSKRVGFFTGLCFAFTGIGGALFNPIGSTLIASGSDGWRMCYFIFAAIILACTLPFTFFVVRDKPSDLGLLPMGSDEKNVEASASTDAKTATESAHAQSNLDDGISAHKALRMPSFFMIGAFYALITLNQQISQFFPSYAATFAATAPEIATAGGLIAGAVMVGQAVGKVVLGALNDTSERIACFAGVLCGVVGLVLLWLKITALPIMLLGAALFGVVYAMTTVETPILVRAVFGNKDYTIIYSRIAIVSSLMSAIALVVWSLIVDGSAGGYDILFGLGFALMLSCLILALFALRNAHWANCTR</sequence>
<comment type="caution">
    <text evidence="7">The sequence shown here is derived from an EMBL/GenBank/DDBJ whole genome shotgun (WGS) entry which is preliminary data.</text>
</comment>
<evidence type="ECO:0000256" key="4">
    <source>
        <dbReference type="ARBA" id="ARBA00023136"/>
    </source>
</evidence>
<dbReference type="PANTHER" id="PTHR11360">
    <property type="entry name" value="MONOCARBOXYLATE TRANSPORTER"/>
    <property type="match status" value="1"/>
</dbReference>
<feature type="transmembrane region" description="Helical" evidence="5">
    <location>
        <begin position="226"/>
        <end position="245"/>
    </location>
</feature>
<feature type="transmembrane region" description="Helical" evidence="5">
    <location>
        <begin position="312"/>
        <end position="334"/>
    </location>
</feature>
<name>A0ABR5Q3G0_9ACTN</name>
<accession>A0ABR5Q3G0</accession>
<feature type="transmembrane region" description="Helical" evidence="5">
    <location>
        <begin position="276"/>
        <end position="300"/>
    </location>
</feature>
<dbReference type="Pfam" id="PF07690">
    <property type="entry name" value="MFS_1"/>
    <property type="match status" value="1"/>
</dbReference>
<feature type="transmembrane region" description="Helical" evidence="5">
    <location>
        <begin position="113"/>
        <end position="131"/>
    </location>
</feature>
<evidence type="ECO:0000313" key="7">
    <source>
        <dbReference type="EMBL" id="KRO03032.1"/>
    </source>
</evidence>
<evidence type="ECO:0000256" key="3">
    <source>
        <dbReference type="ARBA" id="ARBA00022989"/>
    </source>
</evidence>
<feature type="transmembrane region" description="Helical" evidence="5">
    <location>
        <begin position="340"/>
        <end position="364"/>
    </location>
</feature>
<dbReference type="PROSITE" id="PS50850">
    <property type="entry name" value="MFS"/>
    <property type="match status" value="1"/>
</dbReference>
<evidence type="ECO:0000313" key="8">
    <source>
        <dbReference type="Proteomes" id="UP000051927"/>
    </source>
</evidence>
<feature type="transmembrane region" description="Helical" evidence="5">
    <location>
        <begin position="75"/>
        <end position="93"/>
    </location>
</feature>